<evidence type="ECO:0000313" key="7">
    <source>
        <dbReference type="EMBL" id="JAG96109.1"/>
    </source>
</evidence>
<dbReference type="EMBL" id="GCKF01038535">
    <property type="protein sequence ID" value="JAG96109.1"/>
    <property type="molecule type" value="Transcribed_RNA"/>
</dbReference>
<dbReference type="CDD" id="cd01400">
    <property type="entry name" value="6PGL"/>
    <property type="match status" value="1"/>
</dbReference>
<comment type="pathway">
    <text evidence="2">Carbohydrate degradation; pentose phosphate pathway; D-ribulose 5-phosphate from D-glucose 6-phosphate (oxidative stage): step 2/3.</text>
</comment>
<proteinExistence type="inferred from homology"/>
<keyword evidence="5" id="KW-0378">Hydrolase</keyword>
<dbReference type="SUPFAM" id="SSF100950">
    <property type="entry name" value="NagB/RpiA/CoA transferase-like"/>
    <property type="match status" value="1"/>
</dbReference>
<evidence type="ECO:0000256" key="5">
    <source>
        <dbReference type="ARBA" id="ARBA00022801"/>
    </source>
</evidence>
<evidence type="ECO:0000256" key="3">
    <source>
        <dbReference type="ARBA" id="ARBA00010662"/>
    </source>
</evidence>
<dbReference type="GO" id="GO:0005975">
    <property type="term" value="P:carbohydrate metabolic process"/>
    <property type="evidence" value="ECO:0007669"/>
    <property type="project" value="InterPro"/>
</dbReference>
<dbReference type="InterPro" id="IPR037171">
    <property type="entry name" value="NagB/RpiA_transferase-like"/>
</dbReference>
<dbReference type="PANTHER" id="PTHR11054">
    <property type="entry name" value="6-PHOSPHOGLUCONOLACTONASE"/>
    <property type="match status" value="1"/>
</dbReference>
<evidence type="ECO:0000259" key="6">
    <source>
        <dbReference type="Pfam" id="PF01182"/>
    </source>
</evidence>
<evidence type="ECO:0000256" key="1">
    <source>
        <dbReference type="ARBA" id="ARBA00000832"/>
    </source>
</evidence>
<evidence type="ECO:0000256" key="2">
    <source>
        <dbReference type="ARBA" id="ARBA00004961"/>
    </source>
</evidence>
<dbReference type="FunFam" id="3.40.50.1360:FF:000009">
    <property type="entry name" value="Probable 6-phosphogluconolactonase"/>
    <property type="match status" value="1"/>
</dbReference>
<comment type="similarity">
    <text evidence="3">Belongs to the glucosamine/galactosamine-6-phosphate isomerase family. 6-phosphogluconolactonase subfamily.</text>
</comment>
<dbReference type="Gene3D" id="3.40.50.1360">
    <property type="match status" value="1"/>
</dbReference>
<dbReference type="PANTHER" id="PTHR11054:SF17">
    <property type="entry name" value="6-PHOSPHOGLUCONOLACTONASE 1-RELATED"/>
    <property type="match status" value="1"/>
</dbReference>
<reference evidence="7" key="1">
    <citation type="submission" date="2015-03" db="EMBL/GenBank/DDBJ databases">
        <title>A transcriptome of Araucaria cunninghamii, an australian fine timber species.</title>
        <authorList>
            <person name="Jing Yi C.J.Y."/>
            <person name="Yin San L.Y.S."/>
            <person name="Abdul Karim S.S."/>
            <person name="Wan Azmi N.N."/>
            <person name="Hercus R.R."/>
            <person name="Croft L.L."/>
        </authorList>
    </citation>
    <scope>NUCLEOTIDE SEQUENCE</scope>
    <source>
        <strain evidence="7">MI0301</strain>
        <tissue evidence="7">Leaf</tissue>
    </source>
</reference>
<dbReference type="EMBL" id="GCKF01038534">
    <property type="protein sequence ID" value="JAG96110.1"/>
    <property type="molecule type" value="Transcribed_RNA"/>
</dbReference>
<dbReference type="GO" id="GO:0005737">
    <property type="term" value="C:cytoplasm"/>
    <property type="evidence" value="ECO:0007669"/>
    <property type="project" value="UniProtKB-ARBA"/>
</dbReference>
<dbReference type="InterPro" id="IPR005900">
    <property type="entry name" value="6-phosphogluconolactonase_DevB"/>
</dbReference>
<comment type="catalytic activity">
    <reaction evidence="1">
        <text>6-phospho-D-glucono-1,5-lactone + H2O = 6-phospho-D-gluconate + H(+)</text>
        <dbReference type="Rhea" id="RHEA:12556"/>
        <dbReference type="ChEBI" id="CHEBI:15377"/>
        <dbReference type="ChEBI" id="CHEBI:15378"/>
        <dbReference type="ChEBI" id="CHEBI:57955"/>
        <dbReference type="ChEBI" id="CHEBI:58759"/>
        <dbReference type="EC" id="3.1.1.31"/>
    </reaction>
</comment>
<dbReference type="InterPro" id="IPR039104">
    <property type="entry name" value="6PGL"/>
</dbReference>
<dbReference type="EC" id="3.1.1.31" evidence="4"/>
<protein>
    <recommendedName>
        <fullName evidence="4">6-phosphogluconolactonase</fullName>
        <ecNumber evidence="4">3.1.1.31</ecNumber>
    </recommendedName>
</protein>
<dbReference type="NCBIfam" id="TIGR01198">
    <property type="entry name" value="pgl"/>
    <property type="match status" value="1"/>
</dbReference>
<feature type="domain" description="Glucosamine/galactosamine-6-phosphate isomerase" evidence="6">
    <location>
        <begin position="93"/>
        <end position="322"/>
    </location>
</feature>
<dbReference type="GO" id="GO:0017057">
    <property type="term" value="F:6-phosphogluconolactonase activity"/>
    <property type="evidence" value="ECO:0007669"/>
    <property type="project" value="UniProtKB-EC"/>
</dbReference>
<dbReference type="AlphaFoldDB" id="A0A0D6QZX3"/>
<evidence type="ECO:0000256" key="4">
    <source>
        <dbReference type="ARBA" id="ARBA00013198"/>
    </source>
</evidence>
<dbReference type="InterPro" id="IPR006148">
    <property type="entry name" value="Glc/Gal-6P_isomerase"/>
</dbReference>
<accession>A0A0D6QZX3</accession>
<dbReference type="GO" id="GO:0006098">
    <property type="term" value="P:pentose-phosphate shunt"/>
    <property type="evidence" value="ECO:0007669"/>
    <property type="project" value="UniProtKB-UniPathway"/>
</dbReference>
<name>A0A0D6QZX3_ARACU</name>
<dbReference type="UniPathway" id="UPA00115"/>
<dbReference type="Pfam" id="PF01182">
    <property type="entry name" value="Glucosamine_iso"/>
    <property type="match status" value="1"/>
</dbReference>
<sequence>MSNLSLTLARGSFRDLKKNFYFVKYSVGVQRISRSSIRLGPGTFGGWSSSSHSKSKGKSGRVIRERSMAMSTAGDSGGGGVQERGEFRVFENVDELSTSLADYVAELSEAAVKERGAFAVVLSGGSLISLLGKLTEAPYSKTVDWAEWHVFWVDERVVAKNHPDSNYKLAKDGLISKVPIIPGHVYSINDSLSAENAAEDYAFGLRQLVKTRIVDVAKITDCPKFDLILLGMGPDGHIASLFPNHPLINEKEEWVAFITDSPKPPPERITFTLPVINSAANVAVVVTGAGKAETLKKVFGEELPHGSLPAQMVSPIDGNLVWFADKEAASKVVGHS</sequence>
<organism evidence="7">
    <name type="scientific">Araucaria cunninghamii</name>
    <name type="common">Hoop pine</name>
    <name type="synonym">Moreton Bay pine</name>
    <dbReference type="NCBI Taxonomy" id="56994"/>
    <lineage>
        <taxon>Eukaryota</taxon>
        <taxon>Viridiplantae</taxon>
        <taxon>Streptophyta</taxon>
        <taxon>Embryophyta</taxon>
        <taxon>Tracheophyta</taxon>
        <taxon>Spermatophyta</taxon>
        <taxon>Pinopsida</taxon>
        <taxon>Pinidae</taxon>
        <taxon>Conifers II</taxon>
        <taxon>Araucariales</taxon>
        <taxon>Araucariaceae</taxon>
        <taxon>Araucaria</taxon>
    </lineage>
</organism>